<reference evidence="2" key="1">
    <citation type="submission" date="2020-10" db="EMBL/GenBank/DDBJ databases">
        <authorList>
            <person name="Gilroy R."/>
        </authorList>
    </citation>
    <scope>NUCLEOTIDE SEQUENCE</scope>
    <source>
        <strain evidence="2">B1-20833</strain>
    </source>
</reference>
<dbReference type="Proteomes" id="UP000823661">
    <property type="component" value="Unassembled WGS sequence"/>
</dbReference>
<comment type="caution">
    <text evidence="2">The sequence shown here is derived from an EMBL/GenBank/DDBJ whole genome shotgun (WGS) entry which is preliminary data.</text>
</comment>
<dbReference type="Pfam" id="PF19494">
    <property type="entry name" value="DUF6029"/>
    <property type="match status" value="1"/>
</dbReference>
<dbReference type="AlphaFoldDB" id="A0A9D9ENM8"/>
<feature type="chain" id="PRO_5039567451" description="Alginate export domain-containing protein" evidence="1">
    <location>
        <begin position="23"/>
        <end position="541"/>
    </location>
</feature>
<evidence type="ECO:0000256" key="1">
    <source>
        <dbReference type="SAM" id="SignalP"/>
    </source>
</evidence>
<protein>
    <recommendedName>
        <fullName evidence="4">Alginate export domain-containing protein</fullName>
    </recommendedName>
</protein>
<evidence type="ECO:0000313" key="2">
    <source>
        <dbReference type="EMBL" id="MBO8451431.1"/>
    </source>
</evidence>
<dbReference type="InterPro" id="IPR046070">
    <property type="entry name" value="DUF6029"/>
</dbReference>
<organism evidence="2 3">
    <name type="scientific">Candidatus Cryptobacteroides intestinavium</name>
    <dbReference type="NCBI Taxonomy" id="2840766"/>
    <lineage>
        <taxon>Bacteria</taxon>
        <taxon>Pseudomonadati</taxon>
        <taxon>Bacteroidota</taxon>
        <taxon>Bacteroidia</taxon>
        <taxon>Bacteroidales</taxon>
        <taxon>Candidatus Cryptobacteroides</taxon>
    </lineage>
</organism>
<proteinExistence type="predicted"/>
<reference evidence="2" key="2">
    <citation type="journal article" date="2021" name="PeerJ">
        <title>Extensive microbial diversity within the chicken gut microbiome revealed by metagenomics and culture.</title>
        <authorList>
            <person name="Gilroy R."/>
            <person name="Ravi A."/>
            <person name="Getino M."/>
            <person name="Pursley I."/>
            <person name="Horton D.L."/>
            <person name="Alikhan N.F."/>
            <person name="Baker D."/>
            <person name="Gharbi K."/>
            <person name="Hall N."/>
            <person name="Watson M."/>
            <person name="Adriaenssens E.M."/>
            <person name="Foster-Nyarko E."/>
            <person name="Jarju S."/>
            <person name="Secka A."/>
            <person name="Antonio M."/>
            <person name="Oren A."/>
            <person name="Chaudhuri R.R."/>
            <person name="La Ragione R."/>
            <person name="Hildebrand F."/>
            <person name="Pallen M.J."/>
        </authorList>
    </citation>
    <scope>NUCLEOTIDE SEQUENCE</scope>
    <source>
        <strain evidence="2">B1-20833</strain>
    </source>
</reference>
<keyword evidence="1" id="KW-0732">Signal</keyword>
<name>A0A9D9ENM8_9BACT</name>
<gene>
    <name evidence="2" type="ORF">IAC06_00915</name>
</gene>
<evidence type="ECO:0008006" key="4">
    <source>
        <dbReference type="Google" id="ProtNLM"/>
    </source>
</evidence>
<dbReference type="EMBL" id="JADIMI010000011">
    <property type="protein sequence ID" value="MBO8451431.1"/>
    <property type="molecule type" value="Genomic_DNA"/>
</dbReference>
<evidence type="ECO:0000313" key="3">
    <source>
        <dbReference type="Proteomes" id="UP000823661"/>
    </source>
</evidence>
<accession>A0A9D9ENM8</accession>
<feature type="signal peptide" evidence="1">
    <location>
        <begin position="1"/>
        <end position="22"/>
    </location>
</feature>
<sequence>MNIRRISLALAGLLSAGLYAGAQIRLGEGQVSASLESNSVYYVDDKAIGQGPDDKFGTNNYLKVDYSLGRFSAGIQLEGYMPALYGYELGEQPDVRKFFLAGKYVQWTDDSFEVRAGDIYDQFGNGLIFRSYEDRQLGLNNSLEGIRGIYRLSNYLTVKGLYGRPRLYTNYAESWIRGADLSVSLADIFGWNAVFLNLEGSYINRYEALDKDETIDFKTFYGLDTPSLNMASGRVNFNWNTLSLTGEYAWKSKDVMIGNSASATEGSAIYAEALYSWKTLSVSVTYRMLDNMGTNLTLYGSGTANMMNYLPSLTRQYTYLLANLNPYQVNTLGENAGQVDLFYSLRSSSSRQKYWNFHVNWSGAYTLRPEQTPTGKPGLMWSDVNFDIERQWSKAFKTIFLFSRQEMSSVYGYDRKPYTSDIFVADLTWKFHRNLSLRAELQYLLCENAESEWSSGHCEGDWVAALVEFSVAPRWSVYVSDMYNIGMTKIHYYDGGVSYSKGRTRVQLSYGRHRAGYVCSGGVCRYSPAYTGVNLLLTTAF</sequence>